<dbReference type="PANTHER" id="PTHR23292:SF6">
    <property type="entry name" value="FI16602P1-RELATED"/>
    <property type="match status" value="1"/>
</dbReference>
<proteinExistence type="inferred from homology"/>
<keyword evidence="4" id="KW-0862">Zinc</keyword>
<organism evidence="9">
    <name type="scientific">Cyclophora tenuis</name>
    <name type="common">Marine diatom</name>
    <dbReference type="NCBI Taxonomy" id="216820"/>
    <lineage>
        <taxon>Eukaryota</taxon>
        <taxon>Sar</taxon>
        <taxon>Stramenopiles</taxon>
        <taxon>Ochrophyta</taxon>
        <taxon>Bacillariophyta</taxon>
        <taxon>Fragilariophyceae</taxon>
        <taxon>Fragilariophycidae</taxon>
        <taxon>Cyclophorales</taxon>
        <taxon>Cyclophoraceae</taxon>
        <taxon>Cyclophora</taxon>
    </lineage>
</organism>
<evidence type="ECO:0000256" key="5">
    <source>
        <dbReference type="ARBA" id="ARBA00023136"/>
    </source>
</evidence>
<dbReference type="Pfam" id="PF10601">
    <property type="entry name" value="zf-LITAF-like"/>
    <property type="match status" value="1"/>
</dbReference>
<evidence type="ECO:0000256" key="1">
    <source>
        <dbReference type="ARBA" id="ARBA00004170"/>
    </source>
</evidence>
<keyword evidence="5 7" id="KW-0472">Membrane</keyword>
<evidence type="ECO:0000256" key="2">
    <source>
        <dbReference type="ARBA" id="ARBA00005975"/>
    </source>
</evidence>
<accession>A0A7S1GKS4</accession>
<dbReference type="PANTHER" id="PTHR23292">
    <property type="entry name" value="LIPOPOLYSACCHARIDE-INDUCED TUMOR NECROSIS FACTOR-ALPHA FACTOR"/>
    <property type="match status" value="1"/>
</dbReference>
<evidence type="ECO:0000256" key="3">
    <source>
        <dbReference type="ARBA" id="ARBA00022723"/>
    </source>
</evidence>
<dbReference type="InterPro" id="IPR006629">
    <property type="entry name" value="LITAF"/>
</dbReference>
<evidence type="ECO:0000256" key="7">
    <source>
        <dbReference type="SAM" id="Phobius"/>
    </source>
</evidence>
<dbReference type="GO" id="GO:0016020">
    <property type="term" value="C:membrane"/>
    <property type="evidence" value="ECO:0007669"/>
    <property type="project" value="UniProtKB-SubCell"/>
</dbReference>
<sequence>MTVTSKTNHEETPKGTTTTTTVTAPSASAPALLSGMGRTSANITCPHCNKAGSTRTTQEPDGMTFLVSLFLCLICLPLAFIPCCIPSCQAVQHSCPHCKRVVGKVGSFQ</sequence>
<dbReference type="EMBL" id="HBFW01009365">
    <property type="protein sequence ID" value="CAD8935022.1"/>
    <property type="molecule type" value="Transcribed_RNA"/>
</dbReference>
<feature type="compositionally biased region" description="Low complexity" evidence="6">
    <location>
        <begin position="16"/>
        <end position="31"/>
    </location>
</feature>
<comment type="similarity">
    <text evidence="2">Belongs to the CDIP1/LITAF family.</text>
</comment>
<dbReference type="SMART" id="SM00714">
    <property type="entry name" value="LITAF"/>
    <property type="match status" value="1"/>
</dbReference>
<gene>
    <name evidence="9" type="ORF">CTEN0397_LOCUS6055</name>
</gene>
<dbReference type="PROSITE" id="PS51837">
    <property type="entry name" value="LITAF"/>
    <property type="match status" value="1"/>
</dbReference>
<dbReference type="AlphaFoldDB" id="A0A7S1GKS4"/>
<reference evidence="9" key="1">
    <citation type="submission" date="2021-01" db="EMBL/GenBank/DDBJ databases">
        <authorList>
            <person name="Corre E."/>
            <person name="Pelletier E."/>
            <person name="Niang G."/>
            <person name="Scheremetjew M."/>
            <person name="Finn R."/>
            <person name="Kale V."/>
            <person name="Holt S."/>
            <person name="Cochrane G."/>
            <person name="Meng A."/>
            <person name="Brown T."/>
            <person name="Cohen L."/>
        </authorList>
    </citation>
    <scope>NUCLEOTIDE SEQUENCE</scope>
    <source>
        <strain evidence="9">ECT3854</strain>
    </source>
</reference>
<keyword evidence="7" id="KW-0812">Transmembrane</keyword>
<name>A0A7S1GKS4_CYCTE</name>
<feature type="transmembrane region" description="Helical" evidence="7">
    <location>
        <begin position="63"/>
        <end position="81"/>
    </location>
</feature>
<dbReference type="GO" id="GO:0008270">
    <property type="term" value="F:zinc ion binding"/>
    <property type="evidence" value="ECO:0007669"/>
    <property type="project" value="TreeGrafter"/>
</dbReference>
<keyword evidence="3" id="KW-0479">Metal-binding</keyword>
<feature type="region of interest" description="Disordered" evidence="6">
    <location>
        <begin position="1"/>
        <end position="34"/>
    </location>
</feature>
<comment type="subcellular location">
    <subcellularLocation>
        <location evidence="1">Membrane</location>
        <topology evidence="1">Peripheral membrane protein</topology>
    </subcellularLocation>
</comment>
<protein>
    <recommendedName>
        <fullName evidence="8">LITAF domain-containing protein</fullName>
    </recommendedName>
</protein>
<evidence type="ECO:0000256" key="4">
    <source>
        <dbReference type="ARBA" id="ARBA00022833"/>
    </source>
</evidence>
<evidence type="ECO:0000313" key="9">
    <source>
        <dbReference type="EMBL" id="CAD8935022.1"/>
    </source>
</evidence>
<dbReference type="InterPro" id="IPR037519">
    <property type="entry name" value="LITAF_fam"/>
</dbReference>
<feature type="domain" description="LITAF" evidence="8">
    <location>
        <begin position="23"/>
        <end position="107"/>
    </location>
</feature>
<evidence type="ECO:0000256" key="6">
    <source>
        <dbReference type="SAM" id="MobiDB-lite"/>
    </source>
</evidence>
<keyword evidence="7" id="KW-1133">Transmembrane helix</keyword>
<evidence type="ECO:0000259" key="8">
    <source>
        <dbReference type="PROSITE" id="PS51837"/>
    </source>
</evidence>